<reference evidence="1 2" key="1">
    <citation type="journal article" date="2024" name="Nat. Commun.">
        <title>Phylogenomics reveals the evolutionary origins of lichenization in chlorophyte algae.</title>
        <authorList>
            <person name="Puginier C."/>
            <person name="Libourel C."/>
            <person name="Otte J."/>
            <person name="Skaloud P."/>
            <person name="Haon M."/>
            <person name="Grisel S."/>
            <person name="Petersen M."/>
            <person name="Berrin J.G."/>
            <person name="Delaux P.M."/>
            <person name="Dal Grande F."/>
            <person name="Keller J."/>
        </authorList>
    </citation>
    <scope>NUCLEOTIDE SEQUENCE [LARGE SCALE GENOMIC DNA]</scope>
    <source>
        <strain evidence="1 2">SAG 2523</strain>
    </source>
</reference>
<sequence length="36" mass="3918">MAQAAACGRPRPLVISFSHYLPFQAQGAYVWPAGRV</sequence>
<comment type="caution">
    <text evidence="1">The sequence shown here is derived from an EMBL/GenBank/DDBJ whole genome shotgun (WGS) entry which is preliminary data.</text>
</comment>
<protein>
    <submittedName>
        <fullName evidence="1">Uncharacterized protein</fullName>
    </submittedName>
</protein>
<proteinExistence type="predicted"/>
<gene>
    <name evidence="1" type="ORF">WJX84_009906</name>
</gene>
<dbReference type="Proteomes" id="UP001485043">
    <property type="component" value="Unassembled WGS sequence"/>
</dbReference>
<evidence type="ECO:0000313" key="2">
    <source>
        <dbReference type="Proteomes" id="UP001485043"/>
    </source>
</evidence>
<organism evidence="1 2">
    <name type="scientific">Apatococcus fuscideae</name>
    <dbReference type="NCBI Taxonomy" id="2026836"/>
    <lineage>
        <taxon>Eukaryota</taxon>
        <taxon>Viridiplantae</taxon>
        <taxon>Chlorophyta</taxon>
        <taxon>core chlorophytes</taxon>
        <taxon>Trebouxiophyceae</taxon>
        <taxon>Chlorellales</taxon>
        <taxon>Chlorellaceae</taxon>
        <taxon>Apatococcus</taxon>
    </lineage>
</organism>
<accession>A0AAW1RZS2</accession>
<keyword evidence="2" id="KW-1185">Reference proteome</keyword>
<dbReference type="AlphaFoldDB" id="A0AAW1RZS2"/>
<dbReference type="EMBL" id="JALJOV010001887">
    <property type="protein sequence ID" value="KAK9838601.1"/>
    <property type="molecule type" value="Genomic_DNA"/>
</dbReference>
<evidence type="ECO:0000313" key="1">
    <source>
        <dbReference type="EMBL" id="KAK9838601.1"/>
    </source>
</evidence>
<name>A0AAW1RZS2_9CHLO</name>